<reference evidence="15" key="1">
    <citation type="journal article" date="2023" name="Proc. Natl. Acad. Sci. U.S.A.">
        <title>Genomic and structural basis for evolution of tropane alkaloid biosynthesis.</title>
        <authorList>
            <person name="Wanga Y.-J."/>
            <person name="Taina T."/>
            <person name="Yua J.-Y."/>
            <person name="Lia J."/>
            <person name="Xua B."/>
            <person name="Chenc J."/>
            <person name="D'Auriad J.C."/>
            <person name="Huanga J.-P."/>
            <person name="Huanga S.-X."/>
        </authorList>
    </citation>
    <scope>NUCLEOTIDE SEQUENCE [LARGE SCALE GENOMIC DNA]</scope>
    <source>
        <strain evidence="15">cv. KIB-2019</strain>
    </source>
</reference>
<evidence type="ECO:0000313" key="15">
    <source>
        <dbReference type="Proteomes" id="UP001152561"/>
    </source>
</evidence>
<dbReference type="GO" id="GO:0006879">
    <property type="term" value="P:intracellular iron ion homeostasis"/>
    <property type="evidence" value="ECO:0007669"/>
    <property type="project" value="UniProtKB-KW"/>
</dbReference>
<dbReference type="InterPro" id="IPR036524">
    <property type="entry name" value="Frataxin/CyaY_sf"/>
</dbReference>
<protein>
    <recommendedName>
        <fullName evidence="3">ferroxidase</fullName>
        <ecNumber evidence="3">1.16.3.1</ecNumber>
    </recommendedName>
</protein>
<dbReference type="EC" id="1.16.3.1" evidence="3"/>
<feature type="signal peptide" evidence="13">
    <location>
        <begin position="1"/>
        <end position="19"/>
    </location>
</feature>
<evidence type="ECO:0000256" key="10">
    <source>
        <dbReference type="ARBA" id="ARBA00023065"/>
    </source>
</evidence>
<evidence type="ECO:0000256" key="9">
    <source>
        <dbReference type="ARBA" id="ARBA00023004"/>
    </source>
</evidence>
<keyword evidence="15" id="KW-1185">Reference proteome</keyword>
<keyword evidence="5" id="KW-0813">Transport</keyword>
<comment type="subcellular location">
    <subcellularLocation>
        <location evidence="1">Mitochondrion</location>
    </subcellularLocation>
</comment>
<dbReference type="GO" id="GO:0034986">
    <property type="term" value="F:iron chaperone activity"/>
    <property type="evidence" value="ECO:0007669"/>
    <property type="project" value="TreeGrafter"/>
</dbReference>
<evidence type="ECO:0000256" key="11">
    <source>
        <dbReference type="ARBA" id="ARBA00023128"/>
    </source>
</evidence>
<feature type="chain" id="PRO_5040497386" description="ferroxidase" evidence="13">
    <location>
        <begin position="20"/>
        <end position="213"/>
    </location>
</feature>
<dbReference type="Pfam" id="PF01491">
    <property type="entry name" value="Frataxin_Cyay"/>
    <property type="match status" value="1"/>
</dbReference>
<dbReference type="PANTHER" id="PTHR16821:SF2">
    <property type="entry name" value="FRATAXIN, MITOCHONDRIAL"/>
    <property type="match status" value="1"/>
</dbReference>
<dbReference type="InterPro" id="IPR020895">
    <property type="entry name" value="Frataxin_CS"/>
</dbReference>
<keyword evidence="9" id="KW-0408">Iron</keyword>
<dbReference type="GO" id="GO:0006826">
    <property type="term" value="P:iron ion transport"/>
    <property type="evidence" value="ECO:0007669"/>
    <property type="project" value="UniProtKB-KW"/>
</dbReference>
<dbReference type="NCBIfam" id="TIGR03421">
    <property type="entry name" value="FeS_CyaY"/>
    <property type="match status" value="1"/>
</dbReference>
<evidence type="ECO:0000256" key="7">
    <source>
        <dbReference type="ARBA" id="ARBA00022946"/>
    </source>
</evidence>
<evidence type="ECO:0000256" key="2">
    <source>
        <dbReference type="ARBA" id="ARBA00008183"/>
    </source>
</evidence>
<evidence type="ECO:0000256" key="6">
    <source>
        <dbReference type="ARBA" id="ARBA00022496"/>
    </source>
</evidence>
<dbReference type="InterPro" id="IPR017789">
    <property type="entry name" value="Frataxin"/>
</dbReference>
<keyword evidence="13" id="KW-0732">Signal</keyword>
<dbReference type="GO" id="GO:0051537">
    <property type="term" value="F:2 iron, 2 sulfur cluster binding"/>
    <property type="evidence" value="ECO:0007669"/>
    <property type="project" value="TreeGrafter"/>
</dbReference>
<evidence type="ECO:0000256" key="3">
    <source>
        <dbReference type="ARBA" id="ARBA00013107"/>
    </source>
</evidence>
<evidence type="ECO:0000256" key="12">
    <source>
        <dbReference type="ARBA" id="ARBA00047990"/>
    </source>
</evidence>
<dbReference type="SUPFAM" id="SSF55387">
    <property type="entry name" value="Frataxin/Nqo15-like"/>
    <property type="match status" value="1"/>
</dbReference>
<keyword evidence="11" id="KW-0496">Mitochondrion</keyword>
<evidence type="ECO:0000256" key="5">
    <source>
        <dbReference type="ARBA" id="ARBA00022448"/>
    </source>
</evidence>
<name>A0A9Q1RRJ9_9SOLA</name>
<gene>
    <name evidence="14" type="ORF">K7X08_032445</name>
</gene>
<dbReference type="InterPro" id="IPR002908">
    <property type="entry name" value="Frataxin/CyaY"/>
</dbReference>
<accession>A0A9Q1RRJ9</accession>
<dbReference type="GO" id="GO:0008199">
    <property type="term" value="F:ferric iron binding"/>
    <property type="evidence" value="ECO:0007669"/>
    <property type="project" value="InterPro"/>
</dbReference>
<dbReference type="PROSITE" id="PS50810">
    <property type="entry name" value="FRATAXIN_2"/>
    <property type="match status" value="1"/>
</dbReference>
<sequence>MASYCSRKLLLLRIPLCRALKFNSSSIIQRSFLSTFTHKSVLEPSGSHTSPLKEGPAAIDYRSLLQEDEYHRLANATIHDLLDKLEEYGDSVDIDSFDVDYGNEVLTLKLGSLGTYVINKQTPNRQIWMSSPVSGPSRFDWDQNSQGWVYRRTKANLVKVLEDELEKLCAMSGTQETPYNPQLRGKGSKIAGEAIGIDVDGELFERDAEAKSG</sequence>
<dbReference type="EMBL" id="JAJAGQ010000003">
    <property type="protein sequence ID" value="KAJ8568814.1"/>
    <property type="molecule type" value="Genomic_DNA"/>
</dbReference>
<dbReference type="SMART" id="SM01219">
    <property type="entry name" value="Frataxin_Cyay"/>
    <property type="match status" value="1"/>
</dbReference>
<keyword evidence="10" id="KW-0406">Ion transport</keyword>
<dbReference type="PROSITE" id="PS01344">
    <property type="entry name" value="FRATAXIN_1"/>
    <property type="match status" value="1"/>
</dbReference>
<keyword evidence="4" id="KW-0409">Iron storage</keyword>
<proteinExistence type="inferred from homology"/>
<dbReference type="OrthoDB" id="1897642at2759"/>
<comment type="catalytic activity">
    <reaction evidence="12">
        <text>4 Fe(2+) + O2 + 4 H(+) = 4 Fe(3+) + 2 H2O</text>
        <dbReference type="Rhea" id="RHEA:11148"/>
        <dbReference type="ChEBI" id="CHEBI:15377"/>
        <dbReference type="ChEBI" id="CHEBI:15378"/>
        <dbReference type="ChEBI" id="CHEBI:15379"/>
        <dbReference type="ChEBI" id="CHEBI:29033"/>
        <dbReference type="ChEBI" id="CHEBI:29034"/>
        <dbReference type="EC" id="1.16.3.1"/>
    </reaction>
</comment>
<comment type="caution">
    <text evidence="14">The sequence shown here is derived from an EMBL/GenBank/DDBJ whole genome shotgun (WGS) entry which is preliminary data.</text>
</comment>
<organism evidence="14 15">
    <name type="scientific">Anisodus acutangulus</name>
    <dbReference type="NCBI Taxonomy" id="402998"/>
    <lineage>
        <taxon>Eukaryota</taxon>
        <taxon>Viridiplantae</taxon>
        <taxon>Streptophyta</taxon>
        <taxon>Embryophyta</taxon>
        <taxon>Tracheophyta</taxon>
        <taxon>Spermatophyta</taxon>
        <taxon>Magnoliopsida</taxon>
        <taxon>eudicotyledons</taxon>
        <taxon>Gunneridae</taxon>
        <taxon>Pentapetalae</taxon>
        <taxon>asterids</taxon>
        <taxon>lamiids</taxon>
        <taxon>Solanales</taxon>
        <taxon>Solanaceae</taxon>
        <taxon>Solanoideae</taxon>
        <taxon>Hyoscyameae</taxon>
        <taxon>Anisodus</taxon>
    </lineage>
</organism>
<evidence type="ECO:0000256" key="13">
    <source>
        <dbReference type="SAM" id="SignalP"/>
    </source>
</evidence>
<evidence type="ECO:0000256" key="8">
    <source>
        <dbReference type="ARBA" id="ARBA00023002"/>
    </source>
</evidence>
<dbReference type="GO" id="GO:0016226">
    <property type="term" value="P:iron-sulfur cluster assembly"/>
    <property type="evidence" value="ECO:0007669"/>
    <property type="project" value="InterPro"/>
</dbReference>
<dbReference type="GO" id="GO:0005739">
    <property type="term" value="C:mitochondrion"/>
    <property type="evidence" value="ECO:0007669"/>
    <property type="project" value="UniProtKB-SubCell"/>
</dbReference>
<evidence type="ECO:0000256" key="4">
    <source>
        <dbReference type="ARBA" id="ARBA00022434"/>
    </source>
</evidence>
<dbReference type="PANTHER" id="PTHR16821">
    <property type="entry name" value="FRATAXIN"/>
    <property type="match status" value="1"/>
</dbReference>
<comment type="similarity">
    <text evidence="2">Belongs to the frataxin family.</text>
</comment>
<dbReference type="NCBIfam" id="TIGR03422">
    <property type="entry name" value="mito_frataxin"/>
    <property type="match status" value="1"/>
</dbReference>
<keyword evidence="8" id="KW-0560">Oxidoreductase</keyword>
<dbReference type="CDD" id="cd00503">
    <property type="entry name" value="Frataxin"/>
    <property type="match status" value="1"/>
</dbReference>
<evidence type="ECO:0000313" key="14">
    <source>
        <dbReference type="EMBL" id="KAJ8568814.1"/>
    </source>
</evidence>
<dbReference type="FunFam" id="3.30.920.10:FF:000003">
    <property type="entry name" value="Frataxin, mitochondrial"/>
    <property type="match status" value="1"/>
</dbReference>
<dbReference type="Proteomes" id="UP001152561">
    <property type="component" value="Unassembled WGS sequence"/>
</dbReference>
<dbReference type="Gene3D" id="3.30.920.10">
    <property type="entry name" value="Frataxin/CyaY"/>
    <property type="match status" value="1"/>
</dbReference>
<dbReference type="AlphaFoldDB" id="A0A9Q1RRJ9"/>
<dbReference type="GO" id="GO:0004322">
    <property type="term" value="F:ferroxidase activity"/>
    <property type="evidence" value="ECO:0007669"/>
    <property type="project" value="UniProtKB-EC"/>
</dbReference>
<dbReference type="PRINTS" id="PR00904">
    <property type="entry name" value="FRATAXIN"/>
</dbReference>
<evidence type="ECO:0000256" key="1">
    <source>
        <dbReference type="ARBA" id="ARBA00004173"/>
    </source>
</evidence>
<keyword evidence="6" id="KW-0410">Iron transport</keyword>
<keyword evidence="7" id="KW-0809">Transit peptide</keyword>
<dbReference type="GO" id="GO:0008198">
    <property type="term" value="F:ferrous iron binding"/>
    <property type="evidence" value="ECO:0007669"/>
    <property type="project" value="TreeGrafter"/>
</dbReference>